<dbReference type="Pfam" id="PF00560">
    <property type="entry name" value="LRR_1"/>
    <property type="match status" value="1"/>
</dbReference>
<keyword evidence="9" id="KW-1185">Reference proteome</keyword>
<keyword evidence="6" id="KW-0472">Membrane</keyword>
<dbReference type="InterPro" id="IPR032675">
    <property type="entry name" value="LRR_dom_sf"/>
</dbReference>
<dbReference type="Proteomes" id="UP000032141">
    <property type="component" value="Chromosome C5"/>
</dbReference>
<dbReference type="SUPFAM" id="SSF52058">
    <property type="entry name" value="L domain-like"/>
    <property type="match status" value="1"/>
</dbReference>
<evidence type="ECO:0000256" key="5">
    <source>
        <dbReference type="ARBA" id="ARBA00022989"/>
    </source>
</evidence>
<dbReference type="InterPro" id="IPR000719">
    <property type="entry name" value="Prot_kinase_dom"/>
</dbReference>
<dbReference type="InterPro" id="IPR001611">
    <property type="entry name" value="Leu-rich_rpt"/>
</dbReference>
<dbReference type="AlphaFoldDB" id="A0A0D3CK32"/>
<reference evidence="8 9" key="1">
    <citation type="journal article" date="2014" name="Genome Biol.">
        <title>Transcriptome and methylome profiling reveals relics of genome dominance in the mesopolyploid Brassica oleracea.</title>
        <authorList>
            <person name="Parkin I.A."/>
            <person name="Koh C."/>
            <person name="Tang H."/>
            <person name="Robinson S.J."/>
            <person name="Kagale S."/>
            <person name="Clarke W.E."/>
            <person name="Town C.D."/>
            <person name="Nixon J."/>
            <person name="Krishnakumar V."/>
            <person name="Bidwell S.L."/>
            <person name="Denoeud F."/>
            <person name="Belcram H."/>
            <person name="Links M.G."/>
            <person name="Just J."/>
            <person name="Clarke C."/>
            <person name="Bender T."/>
            <person name="Huebert T."/>
            <person name="Mason A.S."/>
            <person name="Pires J.C."/>
            <person name="Barker G."/>
            <person name="Moore J."/>
            <person name="Walley P.G."/>
            <person name="Manoli S."/>
            <person name="Batley J."/>
            <person name="Edwards D."/>
            <person name="Nelson M.N."/>
            <person name="Wang X."/>
            <person name="Paterson A.H."/>
            <person name="King G."/>
            <person name="Bancroft I."/>
            <person name="Chalhoub B."/>
            <person name="Sharpe A.G."/>
        </authorList>
    </citation>
    <scope>NUCLEOTIDE SEQUENCE</scope>
    <source>
        <strain evidence="8 9">cv. TO1000</strain>
    </source>
</reference>
<accession>A0A0D3CK32</accession>
<dbReference type="eggNOG" id="ENOG502QVI9">
    <property type="taxonomic scope" value="Eukaryota"/>
</dbReference>
<dbReference type="PANTHER" id="PTHR48006:SF69">
    <property type="entry name" value="PROTEIN KINASE DOMAIN-CONTAINING PROTEIN"/>
    <property type="match status" value="1"/>
</dbReference>
<dbReference type="InterPro" id="IPR051824">
    <property type="entry name" value="LRR_Rcpt-Like_S/T_Kinase"/>
</dbReference>
<evidence type="ECO:0000256" key="4">
    <source>
        <dbReference type="ARBA" id="ARBA00022737"/>
    </source>
</evidence>
<dbReference type="Pfam" id="PF07714">
    <property type="entry name" value="PK_Tyr_Ser-Thr"/>
    <property type="match status" value="1"/>
</dbReference>
<dbReference type="PROSITE" id="PS50011">
    <property type="entry name" value="PROTEIN_KINASE_DOM"/>
    <property type="match status" value="1"/>
</dbReference>
<comment type="subcellular location">
    <subcellularLocation>
        <location evidence="1">Membrane</location>
        <topology evidence="1">Single-pass type I membrane protein</topology>
    </subcellularLocation>
</comment>
<dbReference type="EnsemblPlants" id="Bo5g127730.1">
    <property type="protein sequence ID" value="Bo5g127730.1"/>
    <property type="gene ID" value="Bo5g127730"/>
</dbReference>
<evidence type="ECO:0000259" key="7">
    <source>
        <dbReference type="PROSITE" id="PS50011"/>
    </source>
</evidence>
<keyword evidence="3" id="KW-0812">Transmembrane</keyword>
<evidence type="ECO:0000256" key="6">
    <source>
        <dbReference type="ARBA" id="ARBA00023136"/>
    </source>
</evidence>
<evidence type="ECO:0000256" key="3">
    <source>
        <dbReference type="ARBA" id="ARBA00022692"/>
    </source>
</evidence>
<dbReference type="SUPFAM" id="SSF56112">
    <property type="entry name" value="Protein kinase-like (PK-like)"/>
    <property type="match status" value="1"/>
</dbReference>
<feature type="domain" description="Protein kinase" evidence="7">
    <location>
        <begin position="346"/>
        <end position="483"/>
    </location>
</feature>
<dbReference type="InterPro" id="IPR011009">
    <property type="entry name" value="Kinase-like_dom_sf"/>
</dbReference>
<dbReference type="Gene3D" id="3.30.200.20">
    <property type="entry name" value="Phosphorylase Kinase, domain 1"/>
    <property type="match status" value="1"/>
</dbReference>
<organism evidence="8 9">
    <name type="scientific">Brassica oleracea var. oleracea</name>
    <dbReference type="NCBI Taxonomy" id="109376"/>
    <lineage>
        <taxon>Eukaryota</taxon>
        <taxon>Viridiplantae</taxon>
        <taxon>Streptophyta</taxon>
        <taxon>Embryophyta</taxon>
        <taxon>Tracheophyta</taxon>
        <taxon>Spermatophyta</taxon>
        <taxon>Magnoliopsida</taxon>
        <taxon>eudicotyledons</taxon>
        <taxon>Gunneridae</taxon>
        <taxon>Pentapetalae</taxon>
        <taxon>rosids</taxon>
        <taxon>malvids</taxon>
        <taxon>Brassicales</taxon>
        <taxon>Brassicaceae</taxon>
        <taxon>Brassiceae</taxon>
        <taxon>Brassica</taxon>
    </lineage>
</organism>
<proteinExistence type="predicted"/>
<dbReference type="Gene3D" id="3.80.10.10">
    <property type="entry name" value="Ribonuclease Inhibitor"/>
    <property type="match status" value="1"/>
</dbReference>
<dbReference type="Gramene" id="Bo5g127730.1">
    <property type="protein sequence ID" value="Bo5g127730.1"/>
    <property type="gene ID" value="Bo5g127730"/>
</dbReference>
<dbReference type="GO" id="GO:0004672">
    <property type="term" value="F:protein kinase activity"/>
    <property type="evidence" value="ECO:0007669"/>
    <property type="project" value="InterPro"/>
</dbReference>
<dbReference type="PANTHER" id="PTHR48006">
    <property type="entry name" value="LEUCINE-RICH REPEAT-CONTAINING PROTEIN DDB_G0281931-RELATED"/>
    <property type="match status" value="1"/>
</dbReference>
<keyword evidence="4" id="KW-0677">Repeat</keyword>
<keyword evidence="2" id="KW-0433">Leucine-rich repeat</keyword>
<evidence type="ECO:0000256" key="1">
    <source>
        <dbReference type="ARBA" id="ARBA00004479"/>
    </source>
</evidence>
<dbReference type="OMA" id="FMDDERS"/>
<sequence length="483" mass="53378">MGSLATCKHISGKLPQELGNLPNIQRIFLSSNYLSGDIPSIFSKLTTLIDLRISELSGPGSPFPPLQNMTSIKTLFLTSNMLNGEVPSWMVDNGDKIDLIYNNFTNDPRTAECQKNAVNMFSSTSPLVANDYSNVSCLSSYICPKNKYLKLYTHHNTISPKILQPFYGLHINCGGIELTVNGTKYDADSTDRPIFYDSRNGWVSSNTGKFMDDERSPKGVTFGANTFNIVDEAKGVGRAVVKSFLVMITNGKLEIRLFWAGKGTQATPVRDFIPPKEAGTGSGCCCSCFDGVICGFNRLYITVERLLKTQESNGKSVSCLSSDFKNLDFKISSFSLRQIKVATNNFDPANKIGEGGFGPVHKGTLTDGTVIAVKQLSSKSKQGNREFLNEIGMISALQHPHLVKLYGCCVDGHYKVTTRKQRHSERKNRRDHRRSIRTVLPNVDVVEQKSYQSRSRTLGSLVLILMIAASPQLLFHPSTFPVQ</sequence>
<protein>
    <recommendedName>
        <fullName evidence="7">Protein kinase domain-containing protein</fullName>
    </recommendedName>
</protein>
<evidence type="ECO:0000313" key="9">
    <source>
        <dbReference type="Proteomes" id="UP000032141"/>
    </source>
</evidence>
<dbReference type="HOGENOM" id="CLU_000288_114_5_1"/>
<evidence type="ECO:0000313" key="8">
    <source>
        <dbReference type="EnsemblPlants" id="Bo5g127730.1"/>
    </source>
</evidence>
<dbReference type="InterPro" id="IPR001245">
    <property type="entry name" value="Ser-Thr/Tyr_kinase_cat_dom"/>
</dbReference>
<name>A0A0D3CK32_BRAOL</name>
<dbReference type="FunFam" id="3.30.200.20:FF:000217">
    <property type="entry name" value="probable LRR receptor-like serine/threonine-protein kinase At1g53430"/>
    <property type="match status" value="1"/>
</dbReference>
<reference evidence="8" key="2">
    <citation type="submission" date="2015-03" db="UniProtKB">
        <authorList>
            <consortium name="EnsemblPlants"/>
        </authorList>
    </citation>
    <scope>IDENTIFICATION</scope>
</reference>
<dbReference type="GO" id="GO:0005524">
    <property type="term" value="F:ATP binding"/>
    <property type="evidence" value="ECO:0007669"/>
    <property type="project" value="InterPro"/>
</dbReference>
<evidence type="ECO:0000256" key="2">
    <source>
        <dbReference type="ARBA" id="ARBA00022614"/>
    </source>
</evidence>
<dbReference type="GO" id="GO:0016020">
    <property type="term" value="C:membrane"/>
    <property type="evidence" value="ECO:0007669"/>
    <property type="project" value="UniProtKB-SubCell"/>
</dbReference>
<keyword evidence="5" id="KW-1133">Transmembrane helix</keyword>